<reference evidence="3" key="1">
    <citation type="submission" date="2018-07" db="EMBL/GenBank/DDBJ databases">
        <title>Giant CbK-like Caulobacter bacteriophages have genetically divergent genomes.</title>
        <authorList>
            <person name="Wilson K.M."/>
            <person name="Ely B."/>
        </authorList>
    </citation>
    <scope>NUCLEOTIDE SEQUENCE [LARGE SCALE GENOMIC DNA]</scope>
</reference>
<keyword evidence="3" id="KW-1185">Reference proteome</keyword>
<evidence type="ECO:0000313" key="2">
    <source>
        <dbReference type="EMBL" id="AXQ68999.1"/>
    </source>
</evidence>
<protein>
    <submittedName>
        <fullName evidence="1">Uncharacterized protein</fullName>
    </submittedName>
</protein>
<gene>
    <name evidence="1" type="ORF">CcrPW_gp010</name>
    <name evidence="2" type="ORF">CcrPW_gp460</name>
</gene>
<reference evidence="1 3" key="3">
    <citation type="submission" date="2018-09" db="EMBL/GenBank/DDBJ databases">
        <title>Giant CbK-like Caulobacter bacteriophages have genetically divergent genomes.</title>
        <authorList>
            <person name="Wilson K."/>
            <person name="Ely B."/>
        </authorList>
    </citation>
    <scope>NUCLEOTIDE SEQUENCE [LARGE SCALE GENOMIC DNA]</scope>
</reference>
<evidence type="ECO:0000313" key="3">
    <source>
        <dbReference type="Proteomes" id="UP000259026"/>
    </source>
</evidence>
<accession>A0A385ECW8</accession>
<evidence type="ECO:0000313" key="1">
    <source>
        <dbReference type="EMBL" id="AXQ68549.1"/>
    </source>
</evidence>
<dbReference type="Proteomes" id="UP000259026">
    <property type="component" value="Segment"/>
</dbReference>
<dbReference type="EMBL" id="MH588545">
    <property type="protein sequence ID" value="AXQ68549.1"/>
    <property type="molecule type" value="Genomic_DNA"/>
</dbReference>
<dbReference type="EMBL" id="MH588545">
    <property type="protein sequence ID" value="AXQ68999.1"/>
    <property type="molecule type" value="Genomic_DNA"/>
</dbReference>
<organism evidence="1 3">
    <name type="scientific">Caulobacter phage CcrPW</name>
    <dbReference type="NCBI Taxonomy" id="2283271"/>
    <lineage>
        <taxon>Viruses</taxon>
        <taxon>Duplodnaviria</taxon>
        <taxon>Heunggongvirae</taxon>
        <taxon>Uroviricota</taxon>
        <taxon>Caudoviricetes</taxon>
        <taxon>Jeanschmidtviridae</taxon>
        <taxon>Colossusvirus</taxon>
        <taxon>Colossusvirus PW</taxon>
    </lineage>
</organism>
<reference evidence="1" key="2">
    <citation type="submission" date="2018-07" db="EMBL/GenBank/DDBJ databases">
        <authorList>
            <person name="Quirk P.G."/>
            <person name="Krulwich T.A."/>
        </authorList>
    </citation>
    <scope>NUCLEOTIDE SEQUENCE</scope>
</reference>
<proteinExistence type="predicted"/>
<name>A0A385ECW8_9CAUD</name>
<sequence>MFLWIWTVATDELTPAYKNPPAVAPEGCLFLMAANQRQAERARDLAKAAG</sequence>